<accession>A0ABR9SPH8</accession>
<dbReference type="EMBL" id="JADDUM010000041">
    <property type="protein sequence ID" value="MBE8590778.1"/>
    <property type="molecule type" value="Genomic_DNA"/>
</dbReference>
<sequence>MRPCVGIVGVCPPLCTWAQLEDGTYSLASVERFNQAMDELWDQYEAAKNG</sequence>
<organism evidence="1 2">
    <name type="scientific">Pseudomonas cyclaminis</name>
    <dbReference type="NCBI Taxonomy" id="2781239"/>
    <lineage>
        <taxon>Bacteria</taxon>
        <taxon>Pseudomonadati</taxon>
        <taxon>Pseudomonadota</taxon>
        <taxon>Gammaproteobacteria</taxon>
        <taxon>Pseudomonadales</taxon>
        <taxon>Pseudomonadaceae</taxon>
        <taxon>Pseudomonas</taxon>
    </lineage>
</organism>
<dbReference type="Proteomes" id="UP000613075">
    <property type="component" value="Unassembled WGS sequence"/>
</dbReference>
<gene>
    <name evidence="1" type="ORF">IQK56_07435</name>
</gene>
<dbReference type="RefSeq" id="WP_193861902.1">
    <property type="nucleotide sequence ID" value="NZ_JADDUM010000041.1"/>
</dbReference>
<proteinExistence type="predicted"/>
<name>A0ABR9SPH8_9PSED</name>
<evidence type="ECO:0000313" key="2">
    <source>
        <dbReference type="Proteomes" id="UP000613075"/>
    </source>
</evidence>
<keyword evidence="2" id="KW-1185">Reference proteome</keyword>
<reference evidence="1 2" key="1">
    <citation type="submission" date="2020-10" db="EMBL/GenBank/DDBJ databases">
        <title>The draft genomes of Cyclamen pathogen Pseudomonas sp.</title>
        <authorList>
            <person name="Fujikawa T."/>
            <person name="Sawada H."/>
        </authorList>
    </citation>
    <scope>NUCLEOTIDE SEQUENCE [LARGE SCALE GENOMIC DNA]</scope>
    <source>
        <strain evidence="1 2">MAFF 301449</strain>
    </source>
</reference>
<comment type="caution">
    <text evidence="1">The sequence shown here is derived from an EMBL/GenBank/DDBJ whole genome shotgun (WGS) entry which is preliminary data.</text>
</comment>
<evidence type="ECO:0000313" key="1">
    <source>
        <dbReference type="EMBL" id="MBE8590778.1"/>
    </source>
</evidence>
<protein>
    <submittedName>
        <fullName evidence="1">Uncharacterized protein</fullName>
    </submittedName>
</protein>